<gene>
    <name evidence="2" type="ORF">BcabD6B2_42300</name>
</gene>
<keyword evidence="3" id="KW-1185">Reference proteome</keyword>
<proteinExistence type="predicted"/>
<protein>
    <submittedName>
        <fullName evidence="2">Uncharacterized protein</fullName>
    </submittedName>
</protein>
<dbReference type="Proteomes" id="UP001497744">
    <property type="component" value="Unassembled WGS sequence"/>
</dbReference>
<reference evidence="2 3" key="1">
    <citation type="submission" date="2021-06" db="EMBL/GenBank/DDBJ databases">
        <title>Genome sequence of Babesia caballi.</title>
        <authorList>
            <person name="Yamagishi J."/>
            <person name="Kidaka T."/>
            <person name="Ochi A."/>
        </authorList>
    </citation>
    <scope>NUCLEOTIDE SEQUENCE [LARGE SCALE GENOMIC DNA]</scope>
    <source>
        <strain evidence="2">USDA-D6B2</strain>
    </source>
</reference>
<evidence type="ECO:0000256" key="1">
    <source>
        <dbReference type="SAM" id="Phobius"/>
    </source>
</evidence>
<organism evidence="2 3">
    <name type="scientific">Babesia caballi</name>
    <dbReference type="NCBI Taxonomy" id="5871"/>
    <lineage>
        <taxon>Eukaryota</taxon>
        <taxon>Sar</taxon>
        <taxon>Alveolata</taxon>
        <taxon>Apicomplexa</taxon>
        <taxon>Aconoidasida</taxon>
        <taxon>Piroplasmida</taxon>
        <taxon>Babesiidae</taxon>
        <taxon>Babesia</taxon>
    </lineage>
</organism>
<evidence type="ECO:0000313" key="3">
    <source>
        <dbReference type="Proteomes" id="UP001497744"/>
    </source>
</evidence>
<evidence type="ECO:0000313" key="2">
    <source>
        <dbReference type="EMBL" id="GIX64795.1"/>
    </source>
</evidence>
<name>A0AAV4LY18_BABCB</name>
<feature type="transmembrane region" description="Helical" evidence="1">
    <location>
        <begin position="173"/>
        <end position="193"/>
    </location>
</feature>
<dbReference type="AlphaFoldDB" id="A0AAV4LY18"/>
<accession>A0AAV4LY18</accession>
<comment type="caution">
    <text evidence="2">The sequence shown here is derived from an EMBL/GenBank/DDBJ whole genome shotgun (WGS) entry which is preliminary data.</text>
</comment>
<dbReference type="EMBL" id="BPLF01000003">
    <property type="protein sequence ID" value="GIX64795.1"/>
    <property type="molecule type" value="Genomic_DNA"/>
</dbReference>
<dbReference type="GeneID" id="94196276"/>
<keyword evidence="1" id="KW-0812">Transmembrane</keyword>
<keyword evidence="1" id="KW-0472">Membrane</keyword>
<sequence>MTTDGQKSLTQPPENLKEAIDWVIKIQNDNNAINDLAAALQELVKEDGSEIAMKVLDKYRLVSKTVIQGLEDANREILKAEEKFYFTHTALNNLSQGLKPFNTKSAAHVSQENVGTWVLNEQKDNLQELVNGLANGLNKFLNNSGILTSPSYTSAYNSAPSWSSLTTSDKRECAAILLAIMPVVYIGITYLYWQCEGIGGWDKQKLSEDKDLKKFLVAFGYANKDFNDSKRGQEIATQLTTAFSNELKTAYGSSQTHYFKFLKALQDKAPTPSTTSPLTSLYSLSHYYITNFLYDVQSTRPTTPSFLGYSGTAALAGGAYGFNLSGLGTFMSALLA</sequence>
<dbReference type="RefSeq" id="XP_067716864.1">
    <property type="nucleotide sequence ID" value="XM_067860763.1"/>
</dbReference>
<keyword evidence="1" id="KW-1133">Transmembrane helix</keyword>